<proteinExistence type="predicted"/>
<protein>
    <recommendedName>
        <fullName evidence="4">Transmembrane protein</fullName>
    </recommendedName>
</protein>
<organism evidence="2 3">
    <name type="scientific">Bifidobacterium adolescentis</name>
    <dbReference type="NCBI Taxonomy" id="1680"/>
    <lineage>
        <taxon>Bacteria</taxon>
        <taxon>Bacillati</taxon>
        <taxon>Actinomycetota</taxon>
        <taxon>Actinomycetes</taxon>
        <taxon>Bifidobacteriales</taxon>
        <taxon>Bifidobacteriaceae</taxon>
        <taxon>Bifidobacterium</taxon>
    </lineage>
</organism>
<keyword evidence="1" id="KW-0472">Membrane</keyword>
<dbReference type="Proteomes" id="UP000193377">
    <property type="component" value="Unassembled WGS sequence"/>
</dbReference>
<feature type="transmembrane region" description="Helical" evidence="1">
    <location>
        <begin position="67"/>
        <end position="88"/>
    </location>
</feature>
<evidence type="ECO:0008006" key="4">
    <source>
        <dbReference type="Google" id="ProtNLM"/>
    </source>
</evidence>
<gene>
    <name evidence="2" type="ORF">B0487_1582</name>
</gene>
<sequence>MLHVLTFMVVAFSSVTLLLSFLFFLSVQHPHLLGRKVARCVRVGCVGFSIMTAVVEFLRCFRFGSVSSGMCGLIWIVTALIWLFLICWDDKPDGLDGSDLEDPSE</sequence>
<evidence type="ECO:0000313" key="3">
    <source>
        <dbReference type="Proteomes" id="UP000193377"/>
    </source>
</evidence>
<evidence type="ECO:0000256" key="1">
    <source>
        <dbReference type="SAM" id="Phobius"/>
    </source>
</evidence>
<comment type="caution">
    <text evidence="2">The sequence shown here is derived from an EMBL/GenBank/DDBJ whole genome shotgun (WGS) entry which is preliminary data.</text>
</comment>
<name>A0A1X2Z2M2_BIFAD</name>
<feature type="transmembrane region" description="Helical" evidence="1">
    <location>
        <begin position="6"/>
        <end position="25"/>
    </location>
</feature>
<keyword evidence="1" id="KW-0812">Transmembrane</keyword>
<keyword evidence="1" id="KW-1133">Transmembrane helix</keyword>
<dbReference type="AlphaFoldDB" id="A0A1X2Z2M2"/>
<evidence type="ECO:0000313" key="2">
    <source>
        <dbReference type="EMBL" id="OSG88663.1"/>
    </source>
</evidence>
<dbReference type="EMBL" id="LNKD01000001">
    <property type="protein sequence ID" value="OSG88663.1"/>
    <property type="molecule type" value="Genomic_DNA"/>
</dbReference>
<accession>A0A1X2Z2M2</accession>
<reference evidence="2 3" key="1">
    <citation type="journal article" date="2016" name="Sci. Rep.">
        <title>Evaluation of genetic diversity among strains of the human gut commensal Bifidobacterium adolescentis.</title>
        <authorList>
            <person name="Duranti S."/>
            <person name="Milani C."/>
            <person name="Lugli G.A."/>
            <person name="Mancabelli L."/>
            <person name="Turroni F."/>
            <person name="Ferrario C."/>
            <person name="Mangifesta M."/>
            <person name="Viappiani A."/>
            <person name="Sanchez B."/>
            <person name="Margolles A."/>
            <person name="van Sinderen D."/>
            <person name="Ventura M."/>
        </authorList>
    </citation>
    <scope>NUCLEOTIDE SEQUENCE [LARGE SCALE GENOMIC DNA]</scope>
    <source>
        <strain evidence="2 3">487B</strain>
    </source>
</reference>